<keyword evidence="1" id="KW-0175">Coiled coil</keyword>
<dbReference type="EMBL" id="UGJE01000002">
    <property type="protein sequence ID" value="STQ87017.1"/>
    <property type="molecule type" value="Genomic_DNA"/>
</dbReference>
<name>A0A099TY69_9HELI</name>
<dbReference type="STRING" id="216.LS73_01270"/>
<keyword evidence="5" id="KW-1185">Reference proteome</keyword>
<dbReference type="AlphaFoldDB" id="A0A099TY69"/>
<proteinExistence type="predicted"/>
<evidence type="ECO:0000313" key="4">
    <source>
        <dbReference type="Proteomes" id="UP000029922"/>
    </source>
</evidence>
<dbReference type="Proteomes" id="UP000255139">
    <property type="component" value="Unassembled WGS sequence"/>
</dbReference>
<reference evidence="2 5" key="2">
    <citation type="submission" date="2018-06" db="EMBL/GenBank/DDBJ databases">
        <authorList>
            <consortium name="Pathogen Informatics"/>
            <person name="Doyle S."/>
        </authorList>
    </citation>
    <scope>NUCLEOTIDE SEQUENCE [LARGE SCALE GENOMIC DNA]</scope>
    <source>
        <strain evidence="2 5">NCTC12714</strain>
    </source>
</reference>
<evidence type="ECO:0000256" key="1">
    <source>
        <dbReference type="SAM" id="Coils"/>
    </source>
</evidence>
<sequence>MKEDEREVLAHIVQNIDEQEIFLEFVAKADTIKESWQIVKIFENKRKEFEQSLHEYNLQIKDKEKQLEILTSEIMDANNLLKDANKELDDINSRLRYIRSNANALDSDPLEKNQQIMMKYQDDDVIDVLNFNDIIRDFQPLSAVSVFVKSGSTAMARPAQSIYDDSLLISYQKASSRLLKLKEYITELELANEKLTVELRDLFEEDSFKETLSFHEQTDSNDKYRNEKLENTISFNPSPKDINANSISIASQVASLPQAKVQNSFTSSIHNEIDKQQLNNQYEQSTYDSTKTIHSVSNTRLDLDSLDLNQRAEKKKETVEQIFSRLNEILAESDVSTKTQESIKKALRDEK</sequence>
<feature type="coiled-coil region" evidence="1">
    <location>
        <begin position="39"/>
        <end position="101"/>
    </location>
</feature>
<reference evidence="3 4" key="1">
    <citation type="journal article" date="2014" name="Genome Announc.">
        <title>Draft genome sequences of eight enterohepatic helicobacter species isolated from both laboratory and wild rodents.</title>
        <authorList>
            <person name="Sheh A."/>
            <person name="Shen Z."/>
            <person name="Fox J.G."/>
        </authorList>
    </citation>
    <scope>NUCLEOTIDE SEQUENCE [LARGE SCALE GENOMIC DNA]</scope>
    <source>
        <strain evidence="3 4">ST1</strain>
    </source>
</reference>
<organism evidence="2 5">
    <name type="scientific">Helicobacter muridarum</name>
    <dbReference type="NCBI Taxonomy" id="216"/>
    <lineage>
        <taxon>Bacteria</taxon>
        <taxon>Pseudomonadati</taxon>
        <taxon>Campylobacterota</taxon>
        <taxon>Epsilonproteobacteria</taxon>
        <taxon>Campylobacterales</taxon>
        <taxon>Helicobacteraceae</taxon>
        <taxon>Helicobacter</taxon>
    </lineage>
</organism>
<dbReference type="RefSeq" id="WP_034556854.1">
    <property type="nucleotide sequence ID" value="NZ_FZML01000038.1"/>
</dbReference>
<accession>A0A099TY69</accession>
<dbReference type="OrthoDB" id="5326027at2"/>
<dbReference type="InterPro" id="IPR047781">
    <property type="entry name" value="Mua"/>
</dbReference>
<protein>
    <submittedName>
        <fullName evidence="2">Uncharacterized protein</fullName>
    </submittedName>
</protein>
<dbReference type="Proteomes" id="UP000029922">
    <property type="component" value="Unassembled WGS sequence"/>
</dbReference>
<evidence type="ECO:0000313" key="2">
    <source>
        <dbReference type="EMBL" id="STQ87017.1"/>
    </source>
</evidence>
<evidence type="ECO:0000313" key="5">
    <source>
        <dbReference type="Proteomes" id="UP000255139"/>
    </source>
</evidence>
<evidence type="ECO:0000313" key="3">
    <source>
        <dbReference type="EMBL" id="TLE00175.1"/>
    </source>
</evidence>
<dbReference type="EMBL" id="JRPD02000010">
    <property type="protein sequence ID" value="TLE00175.1"/>
    <property type="molecule type" value="Genomic_DNA"/>
</dbReference>
<dbReference type="NCBIfam" id="NF040738">
    <property type="entry name" value="nickel_Mua"/>
    <property type="match status" value="1"/>
</dbReference>
<feature type="coiled-coil region" evidence="1">
    <location>
        <begin position="178"/>
        <end position="205"/>
    </location>
</feature>
<gene>
    <name evidence="3" type="ORF">LS73_005670</name>
    <name evidence="2" type="ORF">NCTC12714_01829</name>
</gene>